<reference evidence="10 11" key="1">
    <citation type="submission" date="2021-01" db="EMBL/GenBank/DDBJ databases">
        <title>Whole genome shotgun sequence of Catellatospora citrea NBRC 14495.</title>
        <authorList>
            <person name="Komaki H."/>
            <person name="Tamura T."/>
        </authorList>
    </citation>
    <scope>NUCLEOTIDE SEQUENCE [LARGE SCALE GENOMIC DNA]</scope>
    <source>
        <strain evidence="10 11">NBRC 14495</strain>
    </source>
</reference>
<comment type="caution">
    <text evidence="10">The sequence shown here is derived from an EMBL/GenBank/DDBJ whole genome shotgun (WGS) entry which is preliminary data.</text>
</comment>
<keyword evidence="7" id="KW-0812">Transmembrane</keyword>
<feature type="compositionally biased region" description="Pro residues" evidence="6">
    <location>
        <begin position="213"/>
        <end position="231"/>
    </location>
</feature>
<organism evidence="10 11">
    <name type="scientific">Catellatospora citrea</name>
    <dbReference type="NCBI Taxonomy" id="53366"/>
    <lineage>
        <taxon>Bacteria</taxon>
        <taxon>Bacillati</taxon>
        <taxon>Actinomycetota</taxon>
        <taxon>Actinomycetes</taxon>
        <taxon>Micromonosporales</taxon>
        <taxon>Micromonosporaceae</taxon>
        <taxon>Catellatospora</taxon>
    </lineage>
</organism>
<dbReference type="InterPro" id="IPR014284">
    <property type="entry name" value="RNA_pol_sigma-70_dom"/>
</dbReference>
<evidence type="ECO:0000256" key="4">
    <source>
        <dbReference type="ARBA" id="ARBA00023125"/>
    </source>
</evidence>
<evidence type="ECO:0000259" key="9">
    <source>
        <dbReference type="Pfam" id="PF08281"/>
    </source>
</evidence>
<accession>A0A8J3K9G5</accession>
<name>A0A8J3K9G5_9ACTN</name>
<dbReference type="SUPFAM" id="SSF82171">
    <property type="entry name" value="DPP6 N-terminal domain-like"/>
    <property type="match status" value="1"/>
</dbReference>
<keyword evidence="2" id="KW-0805">Transcription regulation</keyword>
<dbReference type="Pfam" id="PF08281">
    <property type="entry name" value="Sigma70_r4_2"/>
    <property type="match status" value="1"/>
</dbReference>
<dbReference type="InterPro" id="IPR036388">
    <property type="entry name" value="WH-like_DNA-bd_sf"/>
</dbReference>
<evidence type="ECO:0000256" key="6">
    <source>
        <dbReference type="SAM" id="MobiDB-lite"/>
    </source>
</evidence>
<dbReference type="InterPro" id="IPR007627">
    <property type="entry name" value="RNA_pol_sigma70_r2"/>
</dbReference>
<evidence type="ECO:0000313" key="10">
    <source>
        <dbReference type="EMBL" id="GIF99081.1"/>
    </source>
</evidence>
<protein>
    <recommendedName>
        <fullName evidence="12">RNA polymerase sigma-70 factor (Sigma-E family)</fullName>
    </recommendedName>
</protein>
<dbReference type="CDD" id="cd06171">
    <property type="entry name" value="Sigma70_r4"/>
    <property type="match status" value="1"/>
</dbReference>
<proteinExistence type="inferred from homology"/>
<evidence type="ECO:0000256" key="7">
    <source>
        <dbReference type="SAM" id="Phobius"/>
    </source>
</evidence>
<dbReference type="Gene3D" id="1.10.10.10">
    <property type="entry name" value="Winged helix-like DNA-binding domain superfamily/Winged helix DNA-binding domain"/>
    <property type="match status" value="1"/>
</dbReference>
<dbReference type="GO" id="GO:0003677">
    <property type="term" value="F:DNA binding"/>
    <property type="evidence" value="ECO:0007669"/>
    <property type="project" value="UniProtKB-KW"/>
</dbReference>
<feature type="transmembrane region" description="Helical" evidence="7">
    <location>
        <begin position="185"/>
        <end position="205"/>
    </location>
</feature>
<dbReference type="NCBIfam" id="TIGR02937">
    <property type="entry name" value="sigma70-ECF"/>
    <property type="match status" value="1"/>
</dbReference>
<dbReference type="SUPFAM" id="SSF88659">
    <property type="entry name" value="Sigma3 and sigma4 domains of RNA polymerase sigma factors"/>
    <property type="match status" value="1"/>
</dbReference>
<keyword evidence="7" id="KW-1133">Transmembrane helix</keyword>
<keyword evidence="4" id="KW-0238">DNA-binding</keyword>
<feature type="domain" description="RNA polymerase sigma factor 70 region 4 type 2" evidence="9">
    <location>
        <begin position="99"/>
        <end position="147"/>
    </location>
</feature>
<evidence type="ECO:0000259" key="8">
    <source>
        <dbReference type="Pfam" id="PF04542"/>
    </source>
</evidence>
<evidence type="ECO:0000313" key="11">
    <source>
        <dbReference type="Proteomes" id="UP000659904"/>
    </source>
</evidence>
<comment type="similarity">
    <text evidence="1">Belongs to the sigma-70 factor family. ECF subfamily.</text>
</comment>
<evidence type="ECO:0000256" key="2">
    <source>
        <dbReference type="ARBA" id="ARBA00023015"/>
    </source>
</evidence>
<dbReference type="AlphaFoldDB" id="A0A8J3K9G5"/>
<dbReference type="InterPro" id="IPR011042">
    <property type="entry name" value="6-blade_b-propeller_TolB-like"/>
</dbReference>
<dbReference type="PANTHER" id="PTHR43133">
    <property type="entry name" value="RNA POLYMERASE ECF-TYPE SIGMA FACTO"/>
    <property type="match status" value="1"/>
</dbReference>
<gene>
    <name evidence="10" type="ORF">Cci01nite_41750</name>
</gene>
<feature type="region of interest" description="Disordered" evidence="6">
    <location>
        <begin position="213"/>
        <end position="236"/>
    </location>
</feature>
<dbReference type="Gene3D" id="1.10.1740.10">
    <property type="match status" value="1"/>
</dbReference>
<keyword evidence="11" id="KW-1185">Reference proteome</keyword>
<keyword evidence="7" id="KW-0472">Membrane</keyword>
<dbReference type="PANTHER" id="PTHR43133:SF50">
    <property type="entry name" value="ECF RNA POLYMERASE SIGMA FACTOR SIGM"/>
    <property type="match status" value="1"/>
</dbReference>
<dbReference type="Gene3D" id="2.120.10.30">
    <property type="entry name" value="TolB, C-terminal domain"/>
    <property type="match status" value="1"/>
</dbReference>
<feature type="domain" description="RNA polymerase sigma-70 region 2" evidence="8">
    <location>
        <begin position="17"/>
        <end position="75"/>
    </location>
</feature>
<dbReference type="Pfam" id="PF04542">
    <property type="entry name" value="Sigma70_r2"/>
    <property type="match status" value="1"/>
</dbReference>
<evidence type="ECO:0008006" key="12">
    <source>
        <dbReference type="Google" id="ProtNLM"/>
    </source>
</evidence>
<keyword evidence="3" id="KW-0731">Sigma factor</keyword>
<dbReference type="EMBL" id="BONH01000019">
    <property type="protein sequence ID" value="GIF99081.1"/>
    <property type="molecule type" value="Genomic_DNA"/>
</dbReference>
<sequence length="533" mass="57485">MDRYDGFEEFVLARGGALSRTAFLLTGDHHTAQDLVQTALAKAAQRWRQIIENGQPEAYVRRIIVNERISWWRRRPPNPVEWIPDQPGPDEPHQIVERLALGQALATLTPRQRAVLVLRYYEDLSEAETAAAMGCSVGTVKSQTSVALNNLRLALPHFADQAGQYADAGAAVATARRKRTRRVSVVAAALVLVPLLLAVAVYALGAPGTAPPPLTPSPSVSPSPWNAPPGASPMLPQSLPAAGAVLPGLPQDRGVGRAALIRTSRSGSFRQLQIAAESGWFGLRLPEDTQSILLSPDGRWLSWSDRRTTALVHDLTTGQRRRVPGEVVAWSRLGDWLLVGNNYPGRPQLISLTGGASHVVADTAGWNDASAVLDTGEVLRTDAQRAGGDHAFPLAVFDPRKGALRRLSIDVGALLGTDEHVRDFAGFPVVVPVRDGVAAVQVYSRRFAHPAAFIEFSLRDGSPLRRLDLGSRAESADPATYPCLQGEIVSWNDGTRLHQTAPGATDVAVFDMHAGFAYQLPGCRPDTGMRTVH</sequence>
<keyword evidence="5" id="KW-0804">Transcription</keyword>
<dbReference type="Proteomes" id="UP000659904">
    <property type="component" value="Unassembled WGS sequence"/>
</dbReference>
<evidence type="ECO:0000256" key="1">
    <source>
        <dbReference type="ARBA" id="ARBA00010641"/>
    </source>
</evidence>
<dbReference type="NCBIfam" id="TIGR02983">
    <property type="entry name" value="SigE-fam_strep"/>
    <property type="match status" value="1"/>
</dbReference>
<evidence type="ECO:0000256" key="5">
    <source>
        <dbReference type="ARBA" id="ARBA00023163"/>
    </source>
</evidence>
<dbReference type="InterPro" id="IPR014325">
    <property type="entry name" value="RNA_pol_sigma-E_actinobac"/>
</dbReference>
<dbReference type="GO" id="GO:0006352">
    <property type="term" value="P:DNA-templated transcription initiation"/>
    <property type="evidence" value="ECO:0007669"/>
    <property type="project" value="InterPro"/>
</dbReference>
<dbReference type="InterPro" id="IPR013324">
    <property type="entry name" value="RNA_pol_sigma_r3/r4-like"/>
</dbReference>
<dbReference type="InterPro" id="IPR013249">
    <property type="entry name" value="RNA_pol_sigma70_r4_t2"/>
</dbReference>
<dbReference type="InterPro" id="IPR013325">
    <property type="entry name" value="RNA_pol_sigma_r2"/>
</dbReference>
<dbReference type="SUPFAM" id="SSF88946">
    <property type="entry name" value="Sigma2 domain of RNA polymerase sigma factors"/>
    <property type="match status" value="1"/>
</dbReference>
<evidence type="ECO:0000256" key="3">
    <source>
        <dbReference type="ARBA" id="ARBA00023082"/>
    </source>
</evidence>
<dbReference type="GO" id="GO:0016987">
    <property type="term" value="F:sigma factor activity"/>
    <property type="evidence" value="ECO:0007669"/>
    <property type="project" value="UniProtKB-KW"/>
</dbReference>
<dbReference type="InterPro" id="IPR039425">
    <property type="entry name" value="RNA_pol_sigma-70-like"/>
</dbReference>